<dbReference type="AlphaFoldDB" id="A0A0F9ALS8"/>
<organism evidence="1">
    <name type="scientific">marine sediment metagenome</name>
    <dbReference type="NCBI Taxonomy" id="412755"/>
    <lineage>
        <taxon>unclassified sequences</taxon>
        <taxon>metagenomes</taxon>
        <taxon>ecological metagenomes</taxon>
    </lineage>
</organism>
<evidence type="ECO:0000313" key="1">
    <source>
        <dbReference type="EMBL" id="KKK79414.1"/>
    </source>
</evidence>
<protein>
    <recommendedName>
        <fullName evidence="2">DUF3168 domain-containing protein</fullName>
    </recommendedName>
</protein>
<accession>A0A0F9ALS8</accession>
<sequence>MAYADARDRIKTVLGGLSITSPADMSIKRVYADPPPTIEDDPCFVMFGPAGAFGYTAGGAAIIEGPEVERARVYVHDADYGRAAALVTAFRAALIAAFKTEATLNGHAELAEIRWDHTGSMDKYTVQDFYFTFLVKVPQEE</sequence>
<reference evidence="1" key="1">
    <citation type="journal article" date="2015" name="Nature">
        <title>Complex archaea that bridge the gap between prokaryotes and eukaryotes.</title>
        <authorList>
            <person name="Spang A."/>
            <person name="Saw J.H."/>
            <person name="Jorgensen S.L."/>
            <person name="Zaremba-Niedzwiedzka K."/>
            <person name="Martijn J."/>
            <person name="Lind A.E."/>
            <person name="van Eijk R."/>
            <person name="Schleper C."/>
            <person name="Guy L."/>
            <person name="Ettema T.J."/>
        </authorList>
    </citation>
    <scope>NUCLEOTIDE SEQUENCE</scope>
</reference>
<proteinExistence type="predicted"/>
<dbReference type="EMBL" id="LAZR01054040">
    <property type="protein sequence ID" value="KKK79414.1"/>
    <property type="molecule type" value="Genomic_DNA"/>
</dbReference>
<name>A0A0F9ALS8_9ZZZZ</name>
<gene>
    <name evidence="1" type="ORF">LCGC14_2833750</name>
</gene>
<comment type="caution">
    <text evidence="1">The sequence shown here is derived from an EMBL/GenBank/DDBJ whole genome shotgun (WGS) entry which is preliminary data.</text>
</comment>
<evidence type="ECO:0008006" key="2">
    <source>
        <dbReference type="Google" id="ProtNLM"/>
    </source>
</evidence>